<dbReference type="Proteomes" id="UP000026962">
    <property type="component" value="Chromosome 9"/>
</dbReference>
<evidence type="ECO:0000256" key="1">
    <source>
        <dbReference type="PROSITE-ProRule" id="PRU00047"/>
    </source>
</evidence>
<keyword evidence="1" id="KW-0479">Metal-binding</keyword>
<keyword evidence="1" id="KW-0862">Zinc</keyword>
<evidence type="ECO:0000313" key="4">
    <source>
        <dbReference type="Proteomes" id="UP000026962"/>
    </source>
</evidence>
<dbReference type="InterPro" id="IPR036875">
    <property type="entry name" value="Znf_CCHC_sf"/>
</dbReference>
<dbReference type="AlphaFoldDB" id="A0A0E0LYG4"/>
<reference evidence="3" key="1">
    <citation type="submission" date="2015-04" db="UniProtKB">
        <authorList>
            <consortium name="EnsemblPlants"/>
        </authorList>
    </citation>
    <scope>IDENTIFICATION</scope>
</reference>
<name>A0A0E0LYG4_ORYPU</name>
<dbReference type="SUPFAM" id="SSF57756">
    <property type="entry name" value="Retrovirus zinc finger-like domains"/>
    <property type="match status" value="1"/>
</dbReference>
<evidence type="ECO:0000259" key="2">
    <source>
        <dbReference type="PROSITE" id="PS50158"/>
    </source>
</evidence>
<dbReference type="Gramene" id="OPUNC09G01000.1">
    <property type="protein sequence ID" value="OPUNC09G01000.1"/>
    <property type="gene ID" value="OPUNC09G01000"/>
</dbReference>
<organism evidence="3">
    <name type="scientific">Oryza punctata</name>
    <name type="common">Red rice</name>
    <dbReference type="NCBI Taxonomy" id="4537"/>
    <lineage>
        <taxon>Eukaryota</taxon>
        <taxon>Viridiplantae</taxon>
        <taxon>Streptophyta</taxon>
        <taxon>Embryophyta</taxon>
        <taxon>Tracheophyta</taxon>
        <taxon>Spermatophyta</taxon>
        <taxon>Magnoliopsida</taxon>
        <taxon>Liliopsida</taxon>
        <taxon>Poales</taxon>
        <taxon>Poaceae</taxon>
        <taxon>BOP clade</taxon>
        <taxon>Oryzoideae</taxon>
        <taxon>Oryzeae</taxon>
        <taxon>Oryzinae</taxon>
        <taxon>Oryza</taxon>
    </lineage>
</organism>
<dbReference type="InterPro" id="IPR001878">
    <property type="entry name" value="Znf_CCHC"/>
</dbReference>
<dbReference type="PROSITE" id="PS50158">
    <property type="entry name" value="ZF_CCHC"/>
    <property type="match status" value="1"/>
</dbReference>
<dbReference type="EnsemblPlants" id="OPUNC09G01000.1">
    <property type="protein sequence ID" value="OPUNC09G01000.1"/>
    <property type="gene ID" value="OPUNC09G01000"/>
</dbReference>
<accession>A0A0E0LYG4</accession>
<sequence>MDQLTRRNKNSSNSQDLRNMGINQPMLLSEDPLQVSNGSYHLTLIGRKTNVTCFGCGEKGHYVNKCPRKWFGNGLRRNLPWNPIWNMNAGIIRTPMPIRSIQIPRTNNFLDKDLHNPGGKEPEEKDIKWVICLQRLKVYNYGNQGGMAAAFLVDNSDTMR</sequence>
<reference evidence="3" key="2">
    <citation type="submission" date="2018-05" db="EMBL/GenBank/DDBJ databases">
        <title>OpunRS2 (Oryza punctata Reference Sequence Version 2).</title>
        <authorList>
            <person name="Zhang J."/>
            <person name="Kudrna D."/>
            <person name="Lee S."/>
            <person name="Talag J."/>
            <person name="Welchert J."/>
            <person name="Wing R.A."/>
        </authorList>
    </citation>
    <scope>NUCLEOTIDE SEQUENCE [LARGE SCALE GENOMIC DNA]</scope>
</reference>
<protein>
    <recommendedName>
        <fullName evidence="2">CCHC-type domain-containing protein</fullName>
    </recommendedName>
</protein>
<dbReference type="Gene3D" id="4.10.60.10">
    <property type="entry name" value="Zinc finger, CCHC-type"/>
    <property type="match status" value="1"/>
</dbReference>
<keyword evidence="1" id="KW-0863">Zinc-finger</keyword>
<proteinExistence type="predicted"/>
<feature type="domain" description="CCHC-type" evidence="2">
    <location>
        <begin position="53"/>
        <end position="68"/>
    </location>
</feature>
<dbReference type="GO" id="GO:0008270">
    <property type="term" value="F:zinc ion binding"/>
    <property type="evidence" value="ECO:0007669"/>
    <property type="project" value="UniProtKB-KW"/>
</dbReference>
<keyword evidence="4" id="KW-1185">Reference proteome</keyword>
<evidence type="ECO:0000313" key="3">
    <source>
        <dbReference type="EnsemblPlants" id="OPUNC09G01000.1"/>
    </source>
</evidence>
<dbReference type="HOGENOM" id="CLU_1655013_0_0_1"/>
<dbReference type="GO" id="GO:0003676">
    <property type="term" value="F:nucleic acid binding"/>
    <property type="evidence" value="ECO:0007669"/>
    <property type="project" value="InterPro"/>
</dbReference>